<feature type="transmembrane region" description="Helical" evidence="7">
    <location>
        <begin position="296"/>
        <end position="315"/>
    </location>
</feature>
<dbReference type="InterPro" id="IPR020846">
    <property type="entry name" value="MFS_dom"/>
</dbReference>
<name>A0ABR3YZA9_9PEZI</name>
<feature type="region of interest" description="Disordered" evidence="6">
    <location>
        <begin position="1"/>
        <end position="24"/>
    </location>
</feature>
<keyword evidence="3 7" id="KW-0812">Transmembrane</keyword>
<dbReference type="InterPro" id="IPR036259">
    <property type="entry name" value="MFS_trans_sf"/>
</dbReference>
<proteinExistence type="predicted"/>
<feature type="transmembrane region" description="Helical" evidence="7">
    <location>
        <begin position="102"/>
        <end position="124"/>
    </location>
</feature>
<feature type="transmembrane region" description="Helical" evidence="7">
    <location>
        <begin position="188"/>
        <end position="211"/>
    </location>
</feature>
<evidence type="ECO:0000256" key="7">
    <source>
        <dbReference type="SAM" id="Phobius"/>
    </source>
</evidence>
<feature type="transmembrane region" description="Helical" evidence="7">
    <location>
        <begin position="264"/>
        <end position="284"/>
    </location>
</feature>
<feature type="compositionally biased region" description="Basic and acidic residues" evidence="6">
    <location>
        <begin position="1"/>
        <end position="12"/>
    </location>
</feature>
<dbReference type="InterPro" id="IPR053791">
    <property type="entry name" value="MFS_Tri12-like"/>
</dbReference>
<accession>A0ABR3YZA9</accession>
<feature type="domain" description="Major facilitator superfamily (MFS) profile" evidence="8">
    <location>
        <begin position="65"/>
        <end position="577"/>
    </location>
</feature>
<evidence type="ECO:0000313" key="10">
    <source>
        <dbReference type="Proteomes" id="UP001583186"/>
    </source>
</evidence>
<feature type="transmembrane region" description="Helical" evidence="7">
    <location>
        <begin position="424"/>
        <end position="451"/>
    </location>
</feature>
<evidence type="ECO:0000256" key="6">
    <source>
        <dbReference type="SAM" id="MobiDB-lite"/>
    </source>
</evidence>
<feature type="transmembrane region" description="Helical" evidence="7">
    <location>
        <begin position="223"/>
        <end position="243"/>
    </location>
</feature>
<feature type="transmembrane region" description="Helical" evidence="7">
    <location>
        <begin position="553"/>
        <end position="572"/>
    </location>
</feature>
<dbReference type="EMBL" id="JAWCUI010000036">
    <property type="protein sequence ID" value="KAL1893708.1"/>
    <property type="molecule type" value="Genomic_DNA"/>
</dbReference>
<dbReference type="PANTHER" id="PTHR23501:SF109">
    <property type="entry name" value="MAJOR FACILITATOR SUPERFAMILY (MFS) PROFILE DOMAIN-CONTAINING PROTEIN-RELATED"/>
    <property type="match status" value="1"/>
</dbReference>
<evidence type="ECO:0000256" key="3">
    <source>
        <dbReference type="ARBA" id="ARBA00022692"/>
    </source>
</evidence>
<dbReference type="PANTHER" id="PTHR23501">
    <property type="entry name" value="MAJOR FACILITATOR SUPERFAMILY"/>
    <property type="match status" value="1"/>
</dbReference>
<gene>
    <name evidence="9" type="ORF">Sste5346_006206</name>
</gene>
<dbReference type="Gene3D" id="1.20.1250.20">
    <property type="entry name" value="MFS general substrate transporter like domains"/>
    <property type="match status" value="2"/>
</dbReference>
<evidence type="ECO:0000259" key="8">
    <source>
        <dbReference type="PROSITE" id="PS50850"/>
    </source>
</evidence>
<keyword evidence="2" id="KW-0813">Transport</keyword>
<evidence type="ECO:0000256" key="4">
    <source>
        <dbReference type="ARBA" id="ARBA00022989"/>
    </source>
</evidence>
<protein>
    <recommendedName>
        <fullName evidence="8">Major facilitator superfamily (MFS) profile domain-containing protein</fullName>
    </recommendedName>
</protein>
<evidence type="ECO:0000313" key="9">
    <source>
        <dbReference type="EMBL" id="KAL1893708.1"/>
    </source>
</evidence>
<feature type="transmembrane region" description="Helical" evidence="7">
    <location>
        <begin position="399"/>
        <end position="418"/>
    </location>
</feature>
<dbReference type="InterPro" id="IPR010573">
    <property type="entry name" value="MFS_Str1/Tri12-like"/>
</dbReference>
<reference evidence="9 10" key="1">
    <citation type="journal article" date="2024" name="IMA Fungus">
        <title>IMA Genome - F19 : A genome assembly and annotation guide to empower mycologists, including annotated draft genome sequences of Ceratocystis pirilliformis, Diaporthe australafricana, Fusarium ophioides, Paecilomyces lecythidis, and Sporothrix stenoceras.</title>
        <authorList>
            <person name="Aylward J."/>
            <person name="Wilson A.M."/>
            <person name="Visagie C.M."/>
            <person name="Spraker J."/>
            <person name="Barnes I."/>
            <person name="Buitendag C."/>
            <person name="Ceriani C."/>
            <person name="Del Mar Angel L."/>
            <person name="du Plessis D."/>
            <person name="Fuchs T."/>
            <person name="Gasser K."/>
            <person name="Kramer D."/>
            <person name="Li W."/>
            <person name="Munsamy K."/>
            <person name="Piso A."/>
            <person name="Price J.L."/>
            <person name="Sonnekus B."/>
            <person name="Thomas C."/>
            <person name="van der Nest A."/>
            <person name="van Dijk A."/>
            <person name="van Heerden A."/>
            <person name="van Vuuren N."/>
            <person name="Yilmaz N."/>
            <person name="Duong T.A."/>
            <person name="van der Merwe N.A."/>
            <person name="Wingfield M.J."/>
            <person name="Wingfield B.D."/>
        </authorList>
    </citation>
    <scope>NUCLEOTIDE SEQUENCE [LARGE SCALE GENOMIC DNA]</scope>
    <source>
        <strain evidence="9 10">CMW 5346</strain>
    </source>
</reference>
<keyword evidence="10" id="KW-1185">Reference proteome</keyword>
<feature type="transmembrane region" description="Helical" evidence="7">
    <location>
        <begin position="64"/>
        <end position="82"/>
    </location>
</feature>
<feature type="transmembrane region" description="Helical" evidence="7">
    <location>
        <begin position="335"/>
        <end position="354"/>
    </location>
</feature>
<feature type="transmembrane region" description="Helical" evidence="7">
    <location>
        <begin position="131"/>
        <end position="150"/>
    </location>
</feature>
<dbReference type="Proteomes" id="UP001583186">
    <property type="component" value="Unassembled WGS sequence"/>
</dbReference>
<comment type="caution">
    <text evidence="9">The sequence shown here is derived from an EMBL/GenBank/DDBJ whole genome shotgun (WGS) entry which is preliminary data.</text>
</comment>
<evidence type="ECO:0000256" key="5">
    <source>
        <dbReference type="ARBA" id="ARBA00023136"/>
    </source>
</evidence>
<organism evidence="9 10">
    <name type="scientific">Sporothrix stenoceras</name>
    <dbReference type="NCBI Taxonomy" id="5173"/>
    <lineage>
        <taxon>Eukaryota</taxon>
        <taxon>Fungi</taxon>
        <taxon>Dikarya</taxon>
        <taxon>Ascomycota</taxon>
        <taxon>Pezizomycotina</taxon>
        <taxon>Sordariomycetes</taxon>
        <taxon>Sordariomycetidae</taxon>
        <taxon>Ophiostomatales</taxon>
        <taxon>Ophiostomataceae</taxon>
        <taxon>Sporothrix</taxon>
    </lineage>
</organism>
<comment type="subcellular location">
    <subcellularLocation>
        <location evidence="1">Membrane</location>
        <topology evidence="1">Multi-pass membrane protein</topology>
    </subcellularLocation>
</comment>
<keyword evidence="4 7" id="KW-1133">Transmembrane helix</keyword>
<dbReference type="PROSITE" id="PS50850">
    <property type="entry name" value="MFS"/>
    <property type="match status" value="1"/>
</dbReference>
<evidence type="ECO:0000256" key="2">
    <source>
        <dbReference type="ARBA" id="ARBA00022448"/>
    </source>
</evidence>
<feature type="transmembrane region" description="Helical" evidence="7">
    <location>
        <begin position="156"/>
        <end position="176"/>
    </location>
</feature>
<keyword evidence="5 7" id="KW-0472">Membrane</keyword>
<dbReference type="Pfam" id="PF06609">
    <property type="entry name" value="TRI12"/>
    <property type="match status" value="1"/>
</dbReference>
<evidence type="ECO:0000256" key="1">
    <source>
        <dbReference type="ARBA" id="ARBA00004141"/>
    </source>
</evidence>
<sequence>MSEKLGVEEIDHSPPLSGHGDNIDNDGITVDKMTTAHTDPLQHVPSYSREGDEIAPGYWKSPRFLGSILAIALLANSLFVGYSMPINILSVIDADIGPSPNIYLVSLSFTLVSGVLLLIIGSLSDIVGRRWFIIGAQTFGLVGSIVCATAKNVNTLIAGTVLTAVAGAAQQLYPLLVQEIVPNQYRIWAQAFIMATVVPTIGFGTLFARAFVANTALAWRWCYWLNVIVCGISILLFAFCYFPPDFETINKNLTKMEELKRIDYGGLFLYSAGLILLLLGFTYGEGTYPWKDAHTLATLIIGAILVVAFILYEVYVPLKQPLIPIRIFKIRNANAAMVIGCVGQMVYYALNLLWPTVIQTFFTTDNIRIGLISSTTGASLAFGEIIVAPFFKKIGHLKYQLLAAAVIITTTTALMSIIDQHKLGAAIALTLISGCMVGVIEAITIVVVGLIVPPEDIGVTIGFYASIRAITGTIALSIYVSVYSARLPVFLARDVVSYAEAAGLPASSAADLIAAAVGNGTTAAINAVPGMTPSILEAVGLGTLAGYQDTFKVVFLATLAFGGLSIISAFFIEDVGQYLNNFVNKTLTNTSKRPDVEKQ</sequence>
<dbReference type="SUPFAM" id="SSF103473">
    <property type="entry name" value="MFS general substrate transporter"/>
    <property type="match status" value="1"/>
</dbReference>
<dbReference type="CDD" id="cd06179">
    <property type="entry name" value="MFS_TRI12_like"/>
    <property type="match status" value="1"/>
</dbReference>
<feature type="transmembrane region" description="Helical" evidence="7">
    <location>
        <begin position="463"/>
        <end position="482"/>
    </location>
</feature>